<dbReference type="AlphaFoldDB" id="A0A8T0VCV4"/>
<keyword evidence="3" id="KW-1185">Reference proteome</keyword>
<accession>A0A8T0VCV4</accession>
<feature type="region of interest" description="Disordered" evidence="1">
    <location>
        <begin position="70"/>
        <end position="96"/>
    </location>
</feature>
<gene>
    <name evidence="2" type="ORF">PVAP13_3KG538101</name>
</gene>
<sequence length="107" mass="12464">MADERRCSCFRLCCALARRRSSSRSALLAAGDLCLLALCGLMPARIDLHLVALCWLASARILRRLGIQQRERESKRKTKSNRRRKEEAGPWMDEDERRWEEIRSGLY</sequence>
<proteinExistence type="predicted"/>
<evidence type="ECO:0000256" key="1">
    <source>
        <dbReference type="SAM" id="MobiDB-lite"/>
    </source>
</evidence>
<dbReference type="EMBL" id="CM029041">
    <property type="protein sequence ID" value="KAG2630623.1"/>
    <property type="molecule type" value="Genomic_DNA"/>
</dbReference>
<evidence type="ECO:0000313" key="2">
    <source>
        <dbReference type="EMBL" id="KAG2630623.1"/>
    </source>
</evidence>
<reference evidence="2" key="1">
    <citation type="submission" date="2020-05" db="EMBL/GenBank/DDBJ databases">
        <title>WGS assembly of Panicum virgatum.</title>
        <authorList>
            <person name="Lovell J.T."/>
            <person name="Jenkins J."/>
            <person name="Shu S."/>
            <person name="Juenger T.E."/>
            <person name="Schmutz J."/>
        </authorList>
    </citation>
    <scope>NUCLEOTIDE SEQUENCE</scope>
    <source>
        <strain evidence="2">AP13</strain>
    </source>
</reference>
<protein>
    <submittedName>
        <fullName evidence="2">Uncharacterized protein</fullName>
    </submittedName>
</protein>
<name>A0A8T0VCV4_PANVG</name>
<comment type="caution">
    <text evidence="2">The sequence shown here is derived from an EMBL/GenBank/DDBJ whole genome shotgun (WGS) entry which is preliminary data.</text>
</comment>
<dbReference type="Proteomes" id="UP000823388">
    <property type="component" value="Chromosome 3K"/>
</dbReference>
<organism evidence="2 3">
    <name type="scientific">Panicum virgatum</name>
    <name type="common">Blackwell switchgrass</name>
    <dbReference type="NCBI Taxonomy" id="38727"/>
    <lineage>
        <taxon>Eukaryota</taxon>
        <taxon>Viridiplantae</taxon>
        <taxon>Streptophyta</taxon>
        <taxon>Embryophyta</taxon>
        <taxon>Tracheophyta</taxon>
        <taxon>Spermatophyta</taxon>
        <taxon>Magnoliopsida</taxon>
        <taxon>Liliopsida</taxon>
        <taxon>Poales</taxon>
        <taxon>Poaceae</taxon>
        <taxon>PACMAD clade</taxon>
        <taxon>Panicoideae</taxon>
        <taxon>Panicodae</taxon>
        <taxon>Paniceae</taxon>
        <taxon>Panicinae</taxon>
        <taxon>Panicum</taxon>
        <taxon>Panicum sect. Hiantes</taxon>
    </lineage>
</organism>
<evidence type="ECO:0000313" key="3">
    <source>
        <dbReference type="Proteomes" id="UP000823388"/>
    </source>
</evidence>